<dbReference type="GO" id="GO:0019104">
    <property type="term" value="F:DNA N-glycosylase activity"/>
    <property type="evidence" value="ECO:0007669"/>
    <property type="project" value="InterPro"/>
</dbReference>
<keyword evidence="2" id="KW-0408">Iron</keyword>
<dbReference type="SMART" id="SM00525">
    <property type="entry name" value="FES"/>
    <property type="match status" value="1"/>
</dbReference>
<organism evidence="5 6">
    <name type="scientific">Marchantia polymorpha subsp. ruderalis</name>
    <dbReference type="NCBI Taxonomy" id="1480154"/>
    <lineage>
        <taxon>Eukaryota</taxon>
        <taxon>Viridiplantae</taxon>
        <taxon>Streptophyta</taxon>
        <taxon>Embryophyta</taxon>
        <taxon>Marchantiophyta</taxon>
        <taxon>Marchantiopsida</taxon>
        <taxon>Marchantiidae</taxon>
        <taxon>Marchantiales</taxon>
        <taxon>Marchantiaceae</taxon>
        <taxon>Marchantia</taxon>
    </lineage>
</organism>
<dbReference type="GO" id="GO:0051539">
    <property type="term" value="F:4 iron, 4 sulfur cluster binding"/>
    <property type="evidence" value="ECO:0007669"/>
    <property type="project" value="InterPro"/>
</dbReference>
<dbReference type="InterPro" id="IPR028925">
    <property type="entry name" value="RRM_DME"/>
</dbReference>
<evidence type="ECO:0000313" key="5">
    <source>
        <dbReference type="EMBL" id="OAE23247.1"/>
    </source>
</evidence>
<dbReference type="Pfam" id="PF15628">
    <property type="entry name" value="RRM_DME"/>
    <property type="match status" value="1"/>
</dbReference>
<dbReference type="InterPro" id="IPR023170">
    <property type="entry name" value="HhH_base_excis_C"/>
</dbReference>
<dbReference type="EMBL" id="LVLJ01002901">
    <property type="protein sequence ID" value="OAE23247.1"/>
    <property type="molecule type" value="Genomic_DNA"/>
</dbReference>
<feature type="region of interest" description="Disordered" evidence="3">
    <location>
        <begin position="462"/>
        <end position="548"/>
    </location>
</feature>
<dbReference type="PANTHER" id="PTHR46213">
    <property type="entry name" value="TRANSCRIPTIONAL ACTIVATOR DEMETER"/>
    <property type="match status" value="1"/>
</dbReference>
<name>A0A176VRG4_MARPO</name>
<dbReference type="GO" id="GO:0141166">
    <property type="term" value="P:chromosomal 5-methylcytosine DNA demethylation pathway"/>
    <property type="evidence" value="ECO:0007669"/>
    <property type="project" value="InterPro"/>
</dbReference>
<sequence length="1511" mass="169951">MELIPGKVIFLIPFLCGETTAKAMWVYKRRQQQRLNSRSPPKGSAKYQRKKDQLRPADQIVAVFDPNAADGDGLRTSRGKFLYGRPTSGSLAGAGDETEACIGKLQRSIKRQSPEILVKWVGKKRRNPARVGPALGNLIDFGNTDGNTPISSDAQKLEKDPSFFSRRRDPRRKVRAALRVLRLQDREGSVNLCGPKMISNDSTTMVALMDTCPKTLPQSPVGPVTPVPSKQKKAQKRKSLYTLGDVADVQQVMMETHSPARRKLFEPSLGALILDVSERRDLFYSQEDDACSKLPCASRSLITVETSQVTPGIWMDPALECRLEDMQNACEVAHCYQTLNPCGLLDGCEGNIGILGVNSNFVHSQGDSLTPTQQPRKLQDILPSISGGYNTDQVQNVLDISKNVRGCQLCPTTPVKFSVPKKSRSKVKPRHQTQQGNNCIVQQPRHCLNVEHATPLRSVESLEFRSETKEQDVLFDLNEPPLPIRDEPPMNNHVEPPDKDEKISKRKHRRPRVLKDVTKPVRVPRPKKTPIPRKGPHSKPRRTKKTDAQAAQMKHQGGFVERYNVSEGQADRRVPEYLLREDSLGSMPKPRRMRVAARLRRSLSLQVVREDSVVAVESVAVGIADLQLLNSSTTKAIVLHSSNQRAIVPYAKPRLKVQKPKVQLGDDDLQWWKLVMTHGPTYEDKNDEKTEEKWAKQRFLFKMRADNFIQVMHAVQGNRRFSKWKGSVIDSIVGAFLTQNVSDHLSSSAFMLLASRFPVSVSSTCGHNIYKEVSVEETFDSRDNYTDATPLRMRDADKDYLVEEPTAVEDPPLVQEPPVVEIPSTPEELEEEHRDFWHSTPIHSGEKSQINRSCEHQFDHDSSPVVNSKISGDFKIRDEFGVETPSIPNGQQEVEDKDSLIPNDPEGAVENPLIDLAQSIGADNISSDEILSTLEEKTDKVSYIGLTGSERARLEQNKTNSKDKINWEEVRKSFADQSCERPQTLGEDAVDWETVRTTDVHQIADVIKERGMNNMLAGRIKGFLDRVQIHHGSLDLEWLRTIPPEQAKKFLLSIHGLGLKSAECVRLLTLHHLAFPVDTNVGRICVRLGWVPIEPLPEVQLLSELETYPVQENIQKYLWPRLCTLDQLTLYELHYQMITFGKVFCTKRDPNCHACPLRNDCQHYADAMTRTRKPEITSTAHWESRASQSETLALHAATANLMERLNQPTTSTAICEPIIEEPSSPTRNSSTRDDDIIEVHDEGNAPGVIVQTPEFPSHALVVVPPDVASKPVPKLKSVGRLRTVHYVYELKDDHPLMHMIGARVEDDPCPILLAIWGPGESPDMDVVSNDSQDDKVTDNFHEGKEETVKGTLLVPCRTANRGIFPLNGTYFQVNEVFADHETSINPIEVPRKLLWDLTRRFVYFGTSVTSIFKGLNVDEISYAFQCGYVCVRGFDNVTRAPKPLQPRLHSAASLGSKRRQQQPKDTGEINGHIAKAQTKRKQKQKVSENTNLRILDLHGGQPPIQYRRIVV</sequence>
<dbReference type="Proteomes" id="UP000077202">
    <property type="component" value="Unassembled WGS sequence"/>
</dbReference>
<protein>
    <recommendedName>
        <fullName evidence="4">Demeter RRM-fold domain-containing protein</fullName>
    </recommendedName>
</protein>
<evidence type="ECO:0000256" key="2">
    <source>
        <dbReference type="ARBA" id="ARBA00023004"/>
    </source>
</evidence>
<gene>
    <name evidence="5" type="ORF">AXG93_620s1140</name>
</gene>
<dbReference type="InterPro" id="IPR011257">
    <property type="entry name" value="DNA_glycosylase"/>
</dbReference>
<evidence type="ECO:0000259" key="4">
    <source>
        <dbReference type="Pfam" id="PF15628"/>
    </source>
</evidence>
<feature type="region of interest" description="Disordered" evidence="3">
    <location>
        <begin position="31"/>
        <end position="53"/>
    </location>
</feature>
<comment type="caution">
    <text evidence="5">The sequence shown here is derived from an EMBL/GenBank/DDBJ whole genome shotgun (WGS) entry which is preliminary data.</text>
</comment>
<keyword evidence="6" id="KW-1185">Reference proteome</keyword>
<evidence type="ECO:0000256" key="3">
    <source>
        <dbReference type="SAM" id="MobiDB-lite"/>
    </source>
</evidence>
<feature type="compositionally biased region" description="Basic residues" evidence="3">
    <location>
        <begin position="522"/>
        <end position="544"/>
    </location>
</feature>
<dbReference type="InterPro" id="IPR003651">
    <property type="entry name" value="Endonuclease3_FeS-loop_motif"/>
</dbReference>
<feature type="region of interest" description="Disordered" evidence="3">
    <location>
        <begin position="839"/>
        <end position="866"/>
    </location>
</feature>
<feature type="compositionally biased region" description="Basic and acidic residues" evidence="3">
    <location>
        <begin position="462"/>
        <end position="472"/>
    </location>
</feature>
<evidence type="ECO:0000256" key="1">
    <source>
        <dbReference type="ARBA" id="ARBA00022723"/>
    </source>
</evidence>
<feature type="compositionally biased region" description="Basic and acidic residues" evidence="3">
    <location>
        <begin position="853"/>
        <end position="862"/>
    </location>
</feature>
<feature type="region of interest" description="Disordered" evidence="3">
    <location>
        <begin position="1445"/>
        <end position="1487"/>
    </location>
</feature>
<accession>A0A176VRG4</accession>
<keyword evidence="1" id="KW-0479">Metal-binding</keyword>
<dbReference type="SUPFAM" id="SSF48150">
    <property type="entry name" value="DNA-glycosylase"/>
    <property type="match status" value="1"/>
</dbReference>
<evidence type="ECO:0000313" key="6">
    <source>
        <dbReference type="Proteomes" id="UP000077202"/>
    </source>
</evidence>
<dbReference type="GO" id="GO:0006281">
    <property type="term" value="P:DNA repair"/>
    <property type="evidence" value="ECO:0007669"/>
    <property type="project" value="InterPro"/>
</dbReference>
<dbReference type="GO" id="GO:0046872">
    <property type="term" value="F:metal ion binding"/>
    <property type="evidence" value="ECO:0007669"/>
    <property type="project" value="UniProtKB-KW"/>
</dbReference>
<reference evidence="5" key="1">
    <citation type="submission" date="2016-03" db="EMBL/GenBank/DDBJ databases">
        <title>Mechanisms controlling the formation of the plant cell surface in tip-growing cells are functionally conserved among land plants.</title>
        <authorList>
            <person name="Honkanen S."/>
            <person name="Jones V.A."/>
            <person name="Morieri G."/>
            <person name="Champion C."/>
            <person name="Hetherington A.J."/>
            <person name="Kelly S."/>
            <person name="Saint-Marcoux D."/>
            <person name="Proust H."/>
            <person name="Prescott H."/>
            <person name="Dolan L."/>
        </authorList>
    </citation>
    <scope>NUCLEOTIDE SEQUENCE [LARGE SCALE GENOMIC DNA]</scope>
    <source>
        <tissue evidence="5">Whole gametophyte</tissue>
    </source>
</reference>
<proteinExistence type="predicted"/>
<feature type="region of interest" description="Disordered" evidence="3">
    <location>
        <begin position="217"/>
        <end position="237"/>
    </location>
</feature>
<dbReference type="Gene3D" id="1.10.1670.10">
    <property type="entry name" value="Helix-hairpin-Helix base-excision DNA repair enzymes (C-terminal)"/>
    <property type="match status" value="1"/>
</dbReference>
<dbReference type="GO" id="GO:0035514">
    <property type="term" value="F:DNA demethylase activity"/>
    <property type="evidence" value="ECO:0007669"/>
    <property type="project" value="InterPro"/>
</dbReference>
<dbReference type="PANTHER" id="PTHR46213:SF13">
    <property type="entry name" value="DEMETER-LIKE PROTEIN 2-RELATED"/>
    <property type="match status" value="1"/>
</dbReference>
<dbReference type="Gene3D" id="1.10.340.30">
    <property type="entry name" value="Hypothetical protein, domain 2"/>
    <property type="match status" value="1"/>
</dbReference>
<dbReference type="InterPro" id="IPR044811">
    <property type="entry name" value="DME/ROS1"/>
</dbReference>
<feature type="domain" description="Demeter RRM-fold" evidence="4">
    <location>
        <begin position="1350"/>
        <end position="1450"/>
    </location>
</feature>